<dbReference type="AlphaFoldDB" id="M2XS53"/>
<protein>
    <recommendedName>
        <fullName evidence="4">Small ribosomal subunit protein uS10</fullName>
    </recommendedName>
</protein>
<organism evidence="6 7">
    <name type="scientific">Galdieria sulphuraria</name>
    <name type="common">Red alga</name>
    <dbReference type="NCBI Taxonomy" id="130081"/>
    <lineage>
        <taxon>Eukaryota</taxon>
        <taxon>Rhodophyta</taxon>
        <taxon>Bangiophyceae</taxon>
        <taxon>Galdieriales</taxon>
        <taxon>Galdieriaceae</taxon>
        <taxon>Galdieria</taxon>
    </lineage>
</organism>
<keyword evidence="2 6" id="KW-0689">Ribosomal protein</keyword>
<feature type="domain" description="Small ribosomal subunit protein uS10" evidence="5">
    <location>
        <begin position="25"/>
        <end position="119"/>
    </location>
</feature>
<evidence type="ECO:0000259" key="5">
    <source>
        <dbReference type="SMART" id="SM01403"/>
    </source>
</evidence>
<dbReference type="PANTHER" id="PTHR11700">
    <property type="entry name" value="30S RIBOSOMAL PROTEIN S10 FAMILY MEMBER"/>
    <property type="match status" value="1"/>
</dbReference>
<comment type="similarity">
    <text evidence="1">Belongs to the universal ribosomal protein uS10 family.</text>
</comment>
<dbReference type="InterPro" id="IPR027486">
    <property type="entry name" value="Ribosomal_uS10_dom"/>
</dbReference>
<dbReference type="RefSeq" id="XP_005703013.1">
    <property type="nucleotide sequence ID" value="XM_005702956.1"/>
</dbReference>
<accession>M2XS53</accession>
<dbReference type="GO" id="GO:0003735">
    <property type="term" value="F:structural constituent of ribosome"/>
    <property type="evidence" value="ECO:0007669"/>
    <property type="project" value="InterPro"/>
</dbReference>
<dbReference type="KEGG" id="gsl:Gasu_58960"/>
<keyword evidence="3" id="KW-0687">Ribonucleoprotein</keyword>
<dbReference type="InterPro" id="IPR005729">
    <property type="entry name" value="Ribosomal_uS10_euk/arc"/>
</dbReference>
<dbReference type="GO" id="GO:0006412">
    <property type="term" value="P:translation"/>
    <property type="evidence" value="ECO:0007669"/>
    <property type="project" value="InterPro"/>
</dbReference>
<evidence type="ECO:0000256" key="4">
    <source>
        <dbReference type="ARBA" id="ARBA00035162"/>
    </source>
</evidence>
<dbReference type="HAMAP" id="MF_00508">
    <property type="entry name" value="Ribosomal_uS10"/>
    <property type="match status" value="1"/>
</dbReference>
<dbReference type="FunFam" id="3.30.70.600:FF:000004">
    <property type="entry name" value="30S ribosomal protein S10"/>
    <property type="match status" value="1"/>
</dbReference>
<evidence type="ECO:0000313" key="6">
    <source>
        <dbReference type="EMBL" id="EME26493.1"/>
    </source>
</evidence>
<name>M2XS53_GALSU</name>
<dbReference type="Pfam" id="PF00338">
    <property type="entry name" value="Ribosomal_S10"/>
    <property type="match status" value="1"/>
</dbReference>
<dbReference type="InterPro" id="IPR001848">
    <property type="entry name" value="Ribosomal_uS10"/>
</dbReference>
<dbReference type="PRINTS" id="PR00971">
    <property type="entry name" value="RIBOSOMALS10"/>
</dbReference>
<gene>
    <name evidence="6" type="ORF">Gasu_58960</name>
</gene>
<dbReference type="Gramene" id="EME26493">
    <property type="protein sequence ID" value="EME26493"/>
    <property type="gene ID" value="Gasu_58960"/>
</dbReference>
<dbReference type="GO" id="GO:0015935">
    <property type="term" value="C:small ribosomal subunit"/>
    <property type="evidence" value="ECO:0007669"/>
    <property type="project" value="InterPro"/>
</dbReference>
<reference evidence="7" key="1">
    <citation type="journal article" date="2013" name="Science">
        <title>Gene transfer from bacteria and archaea facilitated evolution of an extremophilic eukaryote.</title>
        <authorList>
            <person name="Schonknecht G."/>
            <person name="Chen W.H."/>
            <person name="Ternes C.M."/>
            <person name="Barbier G.G."/>
            <person name="Shrestha R.P."/>
            <person name="Stanke M."/>
            <person name="Brautigam A."/>
            <person name="Baker B.J."/>
            <person name="Banfield J.F."/>
            <person name="Garavito R.M."/>
            <person name="Carr K."/>
            <person name="Wilkerson C."/>
            <person name="Rensing S.A."/>
            <person name="Gagneul D."/>
            <person name="Dickenson N.E."/>
            <person name="Oesterhelt C."/>
            <person name="Lercher M.J."/>
            <person name="Weber A.P."/>
        </authorList>
    </citation>
    <scope>NUCLEOTIDE SEQUENCE [LARGE SCALE GENOMIC DNA]</scope>
    <source>
        <strain evidence="7">074W</strain>
    </source>
</reference>
<evidence type="ECO:0000256" key="2">
    <source>
        <dbReference type="ARBA" id="ARBA00022980"/>
    </source>
</evidence>
<dbReference type="eggNOG" id="KOG0900">
    <property type="taxonomic scope" value="Eukaryota"/>
</dbReference>
<dbReference type="OMA" id="IHKRVIH"/>
<dbReference type="Proteomes" id="UP000030680">
    <property type="component" value="Unassembled WGS sequence"/>
</dbReference>
<dbReference type="NCBIfam" id="TIGR01046">
    <property type="entry name" value="uS10_euk_arch"/>
    <property type="match status" value="1"/>
</dbReference>
<dbReference type="SUPFAM" id="SSF54999">
    <property type="entry name" value="Ribosomal protein S10"/>
    <property type="match status" value="1"/>
</dbReference>
<proteinExistence type="inferred from homology"/>
<dbReference type="STRING" id="130081.M2XS53"/>
<evidence type="ECO:0000256" key="3">
    <source>
        <dbReference type="ARBA" id="ARBA00023274"/>
    </source>
</evidence>
<dbReference type="SMART" id="SM01403">
    <property type="entry name" value="Ribosomal_S10"/>
    <property type="match status" value="1"/>
</dbReference>
<dbReference type="EMBL" id="KB454548">
    <property type="protein sequence ID" value="EME26493.1"/>
    <property type="molecule type" value="Genomic_DNA"/>
</dbReference>
<dbReference type="InterPro" id="IPR036838">
    <property type="entry name" value="Ribosomal_uS10_dom_sf"/>
</dbReference>
<evidence type="ECO:0000256" key="1">
    <source>
        <dbReference type="ARBA" id="ARBA00007102"/>
    </source>
</evidence>
<dbReference type="Gene3D" id="3.30.70.600">
    <property type="entry name" value="Ribosomal protein S10 domain"/>
    <property type="match status" value="1"/>
</dbReference>
<keyword evidence="7" id="KW-1185">Reference proteome</keyword>
<evidence type="ECO:0000313" key="7">
    <source>
        <dbReference type="Proteomes" id="UP000030680"/>
    </source>
</evidence>
<sequence length="122" mass="13652">MTTVAAPPATKKVGLESTETPKRIRITLTSKNLKAVEGVCQELVQRGKMNGLRVRGPVRMPRKILRITTRKSPCGEGTNTWDRFELRIYKRVVDIFATADVVKQVTAYGFDSEVQTEVTISD</sequence>
<dbReference type="GeneID" id="17085463"/>
<dbReference type="OrthoDB" id="10248551at2759"/>